<proteinExistence type="predicted"/>
<dbReference type="PANTHER" id="PTHR48111">
    <property type="entry name" value="REGULATOR OF RPOS"/>
    <property type="match status" value="1"/>
</dbReference>
<dbReference type="PROSITE" id="PS50110">
    <property type="entry name" value="RESPONSE_REGULATORY"/>
    <property type="match status" value="1"/>
</dbReference>
<keyword evidence="9" id="KW-1185">Reference proteome</keyword>
<dbReference type="SUPFAM" id="SSF52172">
    <property type="entry name" value="CheY-like"/>
    <property type="match status" value="1"/>
</dbReference>
<evidence type="ECO:0000313" key="9">
    <source>
        <dbReference type="Proteomes" id="UP001216674"/>
    </source>
</evidence>
<dbReference type="InterPro" id="IPR036388">
    <property type="entry name" value="WH-like_DNA-bd_sf"/>
</dbReference>
<dbReference type="CDD" id="cd17624">
    <property type="entry name" value="REC_OmpR_PmrA-like"/>
    <property type="match status" value="1"/>
</dbReference>
<feature type="domain" description="OmpR/PhoB-type" evidence="7">
    <location>
        <begin position="124"/>
        <end position="220"/>
    </location>
</feature>
<dbReference type="Pfam" id="PF00072">
    <property type="entry name" value="Response_reg"/>
    <property type="match status" value="1"/>
</dbReference>
<dbReference type="InterPro" id="IPR001789">
    <property type="entry name" value="Sig_transdc_resp-reg_receiver"/>
</dbReference>
<evidence type="ECO:0000256" key="1">
    <source>
        <dbReference type="ARBA" id="ARBA00023015"/>
    </source>
</evidence>
<accession>A0ABT6AM07</accession>
<dbReference type="RefSeq" id="WP_017229901.1">
    <property type="nucleotide sequence ID" value="NZ_JARJLM010000206.1"/>
</dbReference>
<dbReference type="CDD" id="cd00383">
    <property type="entry name" value="trans_reg_C"/>
    <property type="match status" value="1"/>
</dbReference>
<keyword evidence="4" id="KW-0597">Phosphoprotein</keyword>
<comment type="caution">
    <text evidence="8">The sequence shown here is derived from an EMBL/GenBank/DDBJ whole genome shotgun (WGS) entry which is preliminary data.</text>
</comment>
<feature type="modified residue" description="4-aspartylphosphate" evidence="4">
    <location>
        <position position="51"/>
    </location>
</feature>
<dbReference type="Gene3D" id="3.40.50.2300">
    <property type="match status" value="1"/>
</dbReference>
<organism evidence="8 9">
    <name type="scientific">Cupriavidus basilensis</name>
    <dbReference type="NCBI Taxonomy" id="68895"/>
    <lineage>
        <taxon>Bacteria</taxon>
        <taxon>Pseudomonadati</taxon>
        <taxon>Pseudomonadota</taxon>
        <taxon>Betaproteobacteria</taxon>
        <taxon>Burkholderiales</taxon>
        <taxon>Burkholderiaceae</taxon>
        <taxon>Cupriavidus</taxon>
    </lineage>
</organism>
<dbReference type="Gene3D" id="1.10.10.10">
    <property type="entry name" value="Winged helix-like DNA-binding domain superfamily/Winged helix DNA-binding domain"/>
    <property type="match status" value="1"/>
</dbReference>
<evidence type="ECO:0000256" key="4">
    <source>
        <dbReference type="PROSITE-ProRule" id="PRU00169"/>
    </source>
</evidence>
<keyword evidence="3" id="KW-0804">Transcription</keyword>
<dbReference type="EMBL" id="JARJLM010000206">
    <property type="protein sequence ID" value="MDF3833654.1"/>
    <property type="molecule type" value="Genomic_DNA"/>
</dbReference>
<feature type="DNA-binding region" description="OmpR/PhoB-type" evidence="5">
    <location>
        <begin position="124"/>
        <end position="220"/>
    </location>
</feature>
<gene>
    <name evidence="8" type="ORF">P3W85_11940</name>
</gene>
<reference evidence="8 9" key="1">
    <citation type="submission" date="2023-03" db="EMBL/GenBank/DDBJ databases">
        <title>Draft assemblies of triclosan tolerant bacteria isolated from returned activated sludge.</title>
        <authorList>
            <person name="Van Hamelsveld S."/>
        </authorList>
    </citation>
    <scope>NUCLEOTIDE SEQUENCE [LARGE SCALE GENOMIC DNA]</scope>
    <source>
        <strain evidence="8 9">GW210010_S58</strain>
    </source>
</reference>
<protein>
    <submittedName>
        <fullName evidence="8">Response regulator</fullName>
    </submittedName>
</protein>
<evidence type="ECO:0000259" key="7">
    <source>
        <dbReference type="PROSITE" id="PS51755"/>
    </source>
</evidence>
<evidence type="ECO:0000256" key="3">
    <source>
        <dbReference type="ARBA" id="ARBA00023163"/>
    </source>
</evidence>
<name>A0ABT6AM07_9BURK</name>
<keyword evidence="2 5" id="KW-0238">DNA-binding</keyword>
<keyword evidence="1" id="KW-0805">Transcription regulation</keyword>
<feature type="domain" description="Response regulatory" evidence="6">
    <location>
        <begin position="2"/>
        <end position="116"/>
    </location>
</feature>
<dbReference type="SMART" id="SM00448">
    <property type="entry name" value="REC"/>
    <property type="match status" value="1"/>
</dbReference>
<evidence type="ECO:0000256" key="2">
    <source>
        <dbReference type="ARBA" id="ARBA00023125"/>
    </source>
</evidence>
<dbReference type="InterPro" id="IPR001867">
    <property type="entry name" value="OmpR/PhoB-type_DNA-bd"/>
</dbReference>
<dbReference type="InterPro" id="IPR011006">
    <property type="entry name" value="CheY-like_superfamily"/>
</dbReference>
<dbReference type="SMART" id="SM00862">
    <property type="entry name" value="Trans_reg_C"/>
    <property type="match status" value="1"/>
</dbReference>
<dbReference type="Gene3D" id="6.10.250.690">
    <property type="match status" value="1"/>
</dbReference>
<evidence type="ECO:0000256" key="5">
    <source>
        <dbReference type="PROSITE-ProRule" id="PRU01091"/>
    </source>
</evidence>
<dbReference type="Pfam" id="PF00486">
    <property type="entry name" value="Trans_reg_C"/>
    <property type="match status" value="1"/>
</dbReference>
<dbReference type="InterPro" id="IPR039420">
    <property type="entry name" value="WalR-like"/>
</dbReference>
<dbReference type="PROSITE" id="PS51755">
    <property type="entry name" value="OMPR_PHOB"/>
    <property type="match status" value="1"/>
</dbReference>
<evidence type="ECO:0000259" key="6">
    <source>
        <dbReference type="PROSITE" id="PS50110"/>
    </source>
</evidence>
<evidence type="ECO:0000313" key="8">
    <source>
        <dbReference type="EMBL" id="MDF3833654.1"/>
    </source>
</evidence>
<dbReference type="Proteomes" id="UP001216674">
    <property type="component" value="Unassembled WGS sequence"/>
</dbReference>
<sequence>MRILLVEDNVMLARALTEALGQAGFAVDCMHDGRAADHLLSTQDYALAILDIGLPKLDGLEVLRRLRQRRNALPVLILTAHGSVEDRVRGLNLGADDYLPKPFDLSELEARARALIRRSHGHDSTHLQCGTLSYDGISRAFTLNGEQLALTRRERAVLEVLMLRDGRAVNKEAMSEKIFGIDESVNPDAIEIYVHRLRKKLEGSGVAIVTLRGLGYLLEASPPPGQAAPASR</sequence>
<dbReference type="PANTHER" id="PTHR48111:SF67">
    <property type="entry name" value="TRANSCRIPTIONAL REGULATORY PROTEIN TCTD"/>
    <property type="match status" value="1"/>
</dbReference>